<sequence>MAETATPTYPSEDPTSTNAPSGAANLGDAHATATDALPLPETQRKVADHTVLDRHGKEHLFKSLYSGDAARVLVIFVRHFFCGSCQDFLSNLSQSIKPDDLSRLPTSTSIVIVGCGDPALIDMYATDTGCPFPMYSDPTRKLYDELGMTRSLAQGSRPTYIRRSFVSIVGQSIMQALRQIPNGLATKGGPSNQIGGEFLFEVRGEGGEGGERGITWCHRMENTRDHTEVADLARLLELRGD</sequence>
<dbReference type="SUPFAM" id="SSF52833">
    <property type="entry name" value="Thioredoxin-like"/>
    <property type="match status" value="1"/>
</dbReference>
<reference evidence="2" key="1">
    <citation type="submission" date="2022-11" db="EMBL/GenBank/DDBJ databases">
        <authorList>
            <person name="Petersen C."/>
        </authorList>
    </citation>
    <scope>NUCLEOTIDE SEQUENCE</scope>
    <source>
        <strain evidence="2">IBT 34128</strain>
    </source>
</reference>
<proteinExistence type="predicted"/>
<dbReference type="OrthoDB" id="40334at2759"/>
<dbReference type="Pfam" id="PF13911">
    <property type="entry name" value="AhpC-TSA_2"/>
    <property type="match status" value="1"/>
</dbReference>
<dbReference type="Proteomes" id="UP001141434">
    <property type="component" value="Unassembled WGS sequence"/>
</dbReference>
<dbReference type="InterPro" id="IPR032801">
    <property type="entry name" value="PXL2A/B/C"/>
</dbReference>
<dbReference type="InterPro" id="IPR036249">
    <property type="entry name" value="Thioredoxin-like_sf"/>
</dbReference>
<dbReference type="GeneID" id="81390021"/>
<protein>
    <recommendedName>
        <fullName evidence="4">AhpC/TSA antioxidant enzyme-domain-containing protein</fullName>
    </recommendedName>
</protein>
<dbReference type="FunFam" id="3.40.30.10:FF:000404">
    <property type="entry name" value="WGS project CABT00000000 data, contig 2.14"/>
    <property type="match status" value="1"/>
</dbReference>
<evidence type="ECO:0000313" key="3">
    <source>
        <dbReference type="Proteomes" id="UP001141434"/>
    </source>
</evidence>
<dbReference type="PANTHER" id="PTHR28630:SF3">
    <property type="entry name" value="PEROXIREDOXIN-LIKE 2C"/>
    <property type="match status" value="1"/>
</dbReference>
<evidence type="ECO:0000313" key="2">
    <source>
        <dbReference type="EMBL" id="KAJ5114510.1"/>
    </source>
</evidence>
<dbReference type="CDD" id="cd02970">
    <property type="entry name" value="PRX_like2"/>
    <property type="match status" value="1"/>
</dbReference>
<dbReference type="RefSeq" id="XP_056515703.1">
    <property type="nucleotide sequence ID" value="XM_056650853.1"/>
</dbReference>
<name>A0A9W9KQH3_9EURO</name>
<dbReference type="EMBL" id="JAPMSZ010000001">
    <property type="protein sequence ID" value="KAJ5114510.1"/>
    <property type="molecule type" value="Genomic_DNA"/>
</dbReference>
<dbReference type="Gene3D" id="3.40.30.10">
    <property type="entry name" value="Glutaredoxin"/>
    <property type="match status" value="1"/>
</dbReference>
<keyword evidence="3" id="KW-1185">Reference proteome</keyword>
<gene>
    <name evidence="2" type="ORF">NUU61_000269</name>
</gene>
<dbReference type="AlphaFoldDB" id="A0A9W9KQH3"/>
<feature type="compositionally biased region" description="Polar residues" evidence="1">
    <location>
        <begin position="1"/>
        <end position="20"/>
    </location>
</feature>
<accession>A0A9W9KQH3</accession>
<dbReference type="PANTHER" id="PTHR28630">
    <property type="match status" value="1"/>
</dbReference>
<reference evidence="2" key="2">
    <citation type="journal article" date="2023" name="IMA Fungus">
        <title>Comparative genomic study of the Penicillium genus elucidates a diverse pangenome and 15 lateral gene transfer events.</title>
        <authorList>
            <person name="Petersen C."/>
            <person name="Sorensen T."/>
            <person name="Nielsen M.R."/>
            <person name="Sondergaard T.E."/>
            <person name="Sorensen J.L."/>
            <person name="Fitzpatrick D.A."/>
            <person name="Frisvad J.C."/>
            <person name="Nielsen K.L."/>
        </authorList>
    </citation>
    <scope>NUCLEOTIDE SEQUENCE</scope>
    <source>
        <strain evidence="2">IBT 34128</strain>
    </source>
</reference>
<evidence type="ECO:0000256" key="1">
    <source>
        <dbReference type="SAM" id="MobiDB-lite"/>
    </source>
</evidence>
<feature type="region of interest" description="Disordered" evidence="1">
    <location>
        <begin position="1"/>
        <end position="27"/>
    </location>
</feature>
<organism evidence="2 3">
    <name type="scientific">Penicillium alfredii</name>
    <dbReference type="NCBI Taxonomy" id="1506179"/>
    <lineage>
        <taxon>Eukaryota</taxon>
        <taxon>Fungi</taxon>
        <taxon>Dikarya</taxon>
        <taxon>Ascomycota</taxon>
        <taxon>Pezizomycotina</taxon>
        <taxon>Eurotiomycetes</taxon>
        <taxon>Eurotiomycetidae</taxon>
        <taxon>Eurotiales</taxon>
        <taxon>Aspergillaceae</taxon>
        <taxon>Penicillium</taxon>
    </lineage>
</organism>
<comment type="caution">
    <text evidence="2">The sequence shown here is derived from an EMBL/GenBank/DDBJ whole genome shotgun (WGS) entry which is preliminary data.</text>
</comment>
<evidence type="ECO:0008006" key="4">
    <source>
        <dbReference type="Google" id="ProtNLM"/>
    </source>
</evidence>